<feature type="signal peptide" evidence="1">
    <location>
        <begin position="1"/>
        <end position="22"/>
    </location>
</feature>
<keyword evidence="3" id="KW-1185">Reference proteome</keyword>
<protein>
    <submittedName>
        <fullName evidence="2">Uncharacterized protein</fullName>
    </submittedName>
</protein>
<name>A0A7M7JAC0_VARDE</name>
<dbReference type="KEGG" id="vde:111245251"/>
<accession>A0A7M7JAC0</accession>
<dbReference type="RefSeq" id="XP_022649102.1">
    <property type="nucleotide sequence ID" value="XM_022793367.1"/>
</dbReference>
<dbReference type="GeneID" id="111245251"/>
<reference evidence="2" key="1">
    <citation type="submission" date="2021-01" db="UniProtKB">
        <authorList>
            <consortium name="EnsemblMetazoa"/>
        </authorList>
    </citation>
    <scope>IDENTIFICATION</scope>
</reference>
<dbReference type="AlphaFoldDB" id="A0A7M7JAC0"/>
<keyword evidence="1" id="KW-0732">Signal</keyword>
<feature type="chain" id="PRO_5029790209" evidence="1">
    <location>
        <begin position="23"/>
        <end position="196"/>
    </location>
</feature>
<dbReference type="EnsemblMetazoa" id="XM_022793367">
    <property type="protein sequence ID" value="XP_022649102"/>
    <property type="gene ID" value="LOC111245251"/>
</dbReference>
<proteinExistence type="predicted"/>
<evidence type="ECO:0000256" key="1">
    <source>
        <dbReference type="SAM" id="SignalP"/>
    </source>
</evidence>
<evidence type="ECO:0000313" key="2">
    <source>
        <dbReference type="EnsemblMetazoa" id="XP_022649102"/>
    </source>
</evidence>
<evidence type="ECO:0000313" key="3">
    <source>
        <dbReference type="Proteomes" id="UP000594260"/>
    </source>
</evidence>
<dbReference type="Proteomes" id="UP000594260">
    <property type="component" value="Unplaced"/>
</dbReference>
<organism evidence="2 3">
    <name type="scientific">Varroa destructor</name>
    <name type="common">Honeybee mite</name>
    <dbReference type="NCBI Taxonomy" id="109461"/>
    <lineage>
        <taxon>Eukaryota</taxon>
        <taxon>Metazoa</taxon>
        <taxon>Ecdysozoa</taxon>
        <taxon>Arthropoda</taxon>
        <taxon>Chelicerata</taxon>
        <taxon>Arachnida</taxon>
        <taxon>Acari</taxon>
        <taxon>Parasitiformes</taxon>
        <taxon>Mesostigmata</taxon>
        <taxon>Gamasina</taxon>
        <taxon>Dermanyssoidea</taxon>
        <taxon>Varroidae</taxon>
        <taxon>Varroa</taxon>
    </lineage>
</organism>
<dbReference type="InParanoid" id="A0A7M7JAC0"/>
<sequence length="196" mass="21359">MFLQSPPLLAATRMALMPIVYLLSVWQWADLPVGGVSMTYPSTQTLPLNTPTALSGTQLPPLLILPNTTLYTVFDEVTTYTYEADTMITWQEAGLQSGVQKSNTTPHGTSFFETEAWNSTESVVTVGQNMEQSGSRAYGSSDGLDWEMVSAPSEDGSTFQQVLLGVGLYTLSLLTLAGNTMVLHAIRTERRLQTVV</sequence>